<proteinExistence type="predicted"/>
<dbReference type="AlphaFoldDB" id="A0A4R7NSX8"/>
<gene>
    <name evidence="1" type="ORF">DFR24_4439</name>
</gene>
<dbReference type="EMBL" id="SOBT01000012">
    <property type="protein sequence ID" value="TDU24175.1"/>
    <property type="molecule type" value="Genomic_DNA"/>
</dbReference>
<evidence type="ECO:0000313" key="1">
    <source>
        <dbReference type="EMBL" id="TDU24175.1"/>
    </source>
</evidence>
<dbReference type="RefSeq" id="WP_133883596.1">
    <property type="nucleotide sequence ID" value="NZ_MWIN01000003.1"/>
</dbReference>
<dbReference type="CDD" id="cd07178">
    <property type="entry name" value="terB_like_YebE"/>
    <property type="match status" value="1"/>
</dbReference>
<dbReference type="Pfam" id="PF04391">
    <property type="entry name" value="DUF533"/>
    <property type="match status" value="1"/>
</dbReference>
<accession>A0A4R7NSX8</accession>
<reference evidence="1 2" key="1">
    <citation type="submission" date="2019-03" db="EMBL/GenBank/DDBJ databases">
        <title>Genomic Encyclopedia of Type Strains, Phase IV (KMG-IV): sequencing the most valuable type-strain genomes for metagenomic binning, comparative biology and taxonomic classification.</title>
        <authorList>
            <person name="Goeker M."/>
        </authorList>
    </citation>
    <scope>NUCLEOTIDE SEQUENCE [LARGE SCALE GENOMIC DNA]</scope>
    <source>
        <strain evidence="1 2">DSM 26377</strain>
    </source>
</reference>
<protein>
    <submittedName>
        <fullName evidence="1">Uncharacterized membrane protein YebE (DUF533 family)</fullName>
    </submittedName>
</protein>
<dbReference type="Gene3D" id="1.10.3680.10">
    <property type="entry name" value="TerB-like"/>
    <property type="match status" value="1"/>
</dbReference>
<organism evidence="1 2">
    <name type="scientific">Panacagrimonas perspica</name>
    <dbReference type="NCBI Taxonomy" id="381431"/>
    <lineage>
        <taxon>Bacteria</taxon>
        <taxon>Pseudomonadati</taxon>
        <taxon>Pseudomonadota</taxon>
        <taxon>Gammaproteobacteria</taxon>
        <taxon>Nevskiales</taxon>
        <taxon>Nevskiaceae</taxon>
        <taxon>Panacagrimonas</taxon>
    </lineage>
</organism>
<dbReference type="InterPro" id="IPR007486">
    <property type="entry name" value="YebE"/>
</dbReference>
<evidence type="ECO:0000313" key="2">
    <source>
        <dbReference type="Proteomes" id="UP000295341"/>
    </source>
</evidence>
<dbReference type="Proteomes" id="UP000295341">
    <property type="component" value="Unassembled WGS sequence"/>
</dbReference>
<dbReference type="SUPFAM" id="SSF158682">
    <property type="entry name" value="TerB-like"/>
    <property type="match status" value="1"/>
</dbReference>
<comment type="caution">
    <text evidence="1">The sequence shown here is derived from an EMBL/GenBank/DDBJ whole genome shotgun (WGS) entry which is preliminary data.</text>
</comment>
<sequence>MNTKNLLDQLLASGQSLLSQATRGGAPGGGIKVSDFSKGALAGGALGLLLGNKGIQRMGGGALKYGSAAALGALAYRTYTDWQRQQPQDSPQAPAATRTLDRLPSAEAEAHSRGILQALIAAAKADGHIDERERELVQRELANLADDVETRDWLQREIARPLDPAQIAAAATTPELASEMYLASLLAADSQSFMERAYLDELAKQLKLPAGLKEALEKDAAPKA</sequence>
<name>A0A4R7NSX8_9GAMM</name>
<keyword evidence="2" id="KW-1185">Reference proteome</keyword>
<dbReference type="InterPro" id="IPR029024">
    <property type="entry name" value="TerB-like"/>
</dbReference>
<dbReference type="OrthoDB" id="5459344at2"/>